<evidence type="ECO:0000256" key="2">
    <source>
        <dbReference type="ARBA" id="ARBA00022801"/>
    </source>
</evidence>
<dbReference type="AlphaFoldDB" id="A0A5N6LZ02"/>
<dbReference type="SUPFAM" id="SSF51445">
    <property type="entry name" value="(Trans)glycosidases"/>
    <property type="match status" value="1"/>
</dbReference>
<keyword evidence="6" id="KW-0812">Transmembrane</keyword>
<keyword evidence="6" id="KW-0472">Membrane</keyword>
<dbReference type="EMBL" id="SZYD01000017">
    <property type="protein sequence ID" value="KAD3066854.1"/>
    <property type="molecule type" value="Genomic_DNA"/>
</dbReference>
<evidence type="ECO:0000256" key="4">
    <source>
        <dbReference type="RuleBase" id="RU003690"/>
    </source>
</evidence>
<feature type="compositionally biased region" description="Basic and acidic residues" evidence="5">
    <location>
        <begin position="9"/>
        <end position="29"/>
    </location>
</feature>
<feature type="transmembrane region" description="Helical" evidence="6">
    <location>
        <begin position="44"/>
        <end position="62"/>
    </location>
</feature>
<sequence>MTVVLALNNERREEEEGRRQVGDGRKKNTEEDELGSTHLLKMEIISVAIYILTVIFASFTILDASINDVESRFSQEHSIKRSGFPHGFLFGAATSAYQVEGAYLEDGKSISNWDEFCHSKGCGENGENGDIADNHYHLFMNDIEMMHSLGIKAYRFSISWARILPRGRFGEVNPLGIMFYNKIIDNLVQKGIEPFVTIHHEDFPQELEDRYGSWLDPQMQDDFVHFAKICFKSFGDRVKYWITINEPNLVAEMSYEKGNYPPNRCSQPFGNCLAGNSDIEPLVVMHNMLLAHGKAAKLYHEQFQAIYQLLSKQGGLIGLVAHCFMYEPFTDTNSDREAAERALIFNVGWSFDPPIFGDYPQEMREYHGNELPRFSQEEKEFMKKSIDFIGINHYSAIYAKDCTNSSCQESANRIIKGFVEITGERDGVLIGDPTSMPRFFVVPRGMEEIVDYVKTRYNNTPMFVTENGYSSPNVQDVEVEEILHDIKRIEFHQTYLASLAASIRNGADVRGYFIWSLMDNYEWTFGYNVRFGLSYVDRKTFDRIPKLSARWYQDFLKNNSLIDVAAITSTESVHQQADI</sequence>
<dbReference type="Proteomes" id="UP000326396">
    <property type="component" value="Linkage Group LG7"/>
</dbReference>
<dbReference type="PRINTS" id="PR00131">
    <property type="entry name" value="GLHYDRLASE1"/>
</dbReference>
<name>A0A5N6LZ02_9ASTR</name>
<protein>
    <recommendedName>
        <fullName evidence="9">Beta-glucosidase</fullName>
    </recommendedName>
</protein>
<keyword evidence="2" id="KW-0378">Hydrolase</keyword>
<comment type="caution">
    <text evidence="7">The sequence shown here is derived from an EMBL/GenBank/DDBJ whole genome shotgun (WGS) entry which is preliminary data.</text>
</comment>
<dbReference type="InterPro" id="IPR033132">
    <property type="entry name" value="GH_1_N_CS"/>
</dbReference>
<dbReference type="FunFam" id="3.20.20.80:FF:000020">
    <property type="entry name" value="Beta-glucosidase 12"/>
    <property type="match status" value="1"/>
</dbReference>
<feature type="region of interest" description="Disordered" evidence="5">
    <location>
        <begin position="7"/>
        <end position="33"/>
    </location>
</feature>
<dbReference type="OrthoDB" id="65569at2759"/>
<dbReference type="InterPro" id="IPR017853">
    <property type="entry name" value="GH"/>
</dbReference>
<reference evidence="7 8" key="1">
    <citation type="submission" date="2019-05" db="EMBL/GenBank/DDBJ databases">
        <title>Mikania micrantha, genome provides insights into the molecular mechanism of rapid growth.</title>
        <authorList>
            <person name="Liu B."/>
        </authorList>
    </citation>
    <scope>NUCLEOTIDE SEQUENCE [LARGE SCALE GENOMIC DNA]</scope>
    <source>
        <strain evidence="7">NLD-2019</strain>
        <tissue evidence="7">Leaf</tissue>
    </source>
</reference>
<organism evidence="7 8">
    <name type="scientific">Mikania micrantha</name>
    <name type="common">bitter vine</name>
    <dbReference type="NCBI Taxonomy" id="192012"/>
    <lineage>
        <taxon>Eukaryota</taxon>
        <taxon>Viridiplantae</taxon>
        <taxon>Streptophyta</taxon>
        <taxon>Embryophyta</taxon>
        <taxon>Tracheophyta</taxon>
        <taxon>Spermatophyta</taxon>
        <taxon>Magnoliopsida</taxon>
        <taxon>eudicotyledons</taxon>
        <taxon>Gunneridae</taxon>
        <taxon>Pentapetalae</taxon>
        <taxon>asterids</taxon>
        <taxon>campanulids</taxon>
        <taxon>Asterales</taxon>
        <taxon>Asteraceae</taxon>
        <taxon>Asteroideae</taxon>
        <taxon>Heliantheae alliance</taxon>
        <taxon>Eupatorieae</taxon>
        <taxon>Mikania</taxon>
    </lineage>
</organism>
<dbReference type="PROSITE" id="PS00653">
    <property type="entry name" value="GLYCOSYL_HYDROL_F1_2"/>
    <property type="match status" value="1"/>
</dbReference>
<gene>
    <name evidence="7" type="ORF">E3N88_34734</name>
</gene>
<dbReference type="PANTHER" id="PTHR10353:SF175">
    <property type="entry name" value="BETA-GLUCOSIDASE 18-LIKE ISOFORM X1"/>
    <property type="match status" value="1"/>
</dbReference>
<accession>A0A5N6LZ02</accession>
<dbReference type="GO" id="GO:0005975">
    <property type="term" value="P:carbohydrate metabolic process"/>
    <property type="evidence" value="ECO:0007669"/>
    <property type="project" value="InterPro"/>
</dbReference>
<evidence type="ECO:0000256" key="5">
    <source>
        <dbReference type="SAM" id="MobiDB-lite"/>
    </source>
</evidence>
<comment type="similarity">
    <text evidence="1 4">Belongs to the glycosyl hydrolase 1 family.</text>
</comment>
<evidence type="ECO:0000256" key="1">
    <source>
        <dbReference type="ARBA" id="ARBA00010838"/>
    </source>
</evidence>
<dbReference type="InterPro" id="IPR001360">
    <property type="entry name" value="Glyco_hydro_1"/>
</dbReference>
<dbReference type="PANTHER" id="PTHR10353">
    <property type="entry name" value="GLYCOSYL HYDROLASE"/>
    <property type="match status" value="1"/>
</dbReference>
<dbReference type="GO" id="GO:0008422">
    <property type="term" value="F:beta-glucosidase activity"/>
    <property type="evidence" value="ECO:0007669"/>
    <property type="project" value="TreeGrafter"/>
</dbReference>
<evidence type="ECO:0000313" key="8">
    <source>
        <dbReference type="Proteomes" id="UP000326396"/>
    </source>
</evidence>
<evidence type="ECO:0000256" key="3">
    <source>
        <dbReference type="ARBA" id="ARBA00023295"/>
    </source>
</evidence>
<evidence type="ECO:0000256" key="6">
    <source>
        <dbReference type="SAM" id="Phobius"/>
    </source>
</evidence>
<evidence type="ECO:0000313" key="7">
    <source>
        <dbReference type="EMBL" id="KAD3066854.1"/>
    </source>
</evidence>
<dbReference type="Pfam" id="PF00232">
    <property type="entry name" value="Glyco_hydro_1"/>
    <property type="match status" value="1"/>
</dbReference>
<keyword evidence="6" id="KW-1133">Transmembrane helix</keyword>
<proteinExistence type="inferred from homology"/>
<dbReference type="Gene3D" id="3.20.20.80">
    <property type="entry name" value="Glycosidases"/>
    <property type="match status" value="1"/>
</dbReference>
<evidence type="ECO:0008006" key="9">
    <source>
        <dbReference type="Google" id="ProtNLM"/>
    </source>
</evidence>
<keyword evidence="8" id="KW-1185">Reference proteome</keyword>
<keyword evidence="3" id="KW-0326">Glycosidase</keyword>